<dbReference type="Pfam" id="PF00892">
    <property type="entry name" value="EamA"/>
    <property type="match status" value="1"/>
</dbReference>
<protein>
    <recommendedName>
        <fullName evidence="6">WAT1-related protein</fullName>
    </recommendedName>
</protein>
<feature type="transmembrane region" description="Helical" evidence="6">
    <location>
        <begin position="296"/>
        <end position="313"/>
    </location>
</feature>
<evidence type="ECO:0000313" key="8">
    <source>
        <dbReference type="EnsemblPlants" id="EMT01393"/>
    </source>
</evidence>
<name>N1QQE7_AEGTA</name>
<dbReference type="GO" id="GO:0022857">
    <property type="term" value="F:transmembrane transporter activity"/>
    <property type="evidence" value="ECO:0007669"/>
    <property type="project" value="InterPro"/>
</dbReference>
<reference evidence="8" key="1">
    <citation type="submission" date="2015-06" db="UniProtKB">
        <authorList>
            <consortium name="EnsemblPlants"/>
        </authorList>
    </citation>
    <scope>IDENTIFICATION</scope>
</reference>
<evidence type="ECO:0000256" key="2">
    <source>
        <dbReference type="ARBA" id="ARBA00007635"/>
    </source>
</evidence>
<feature type="transmembrane region" description="Helical" evidence="6">
    <location>
        <begin position="238"/>
        <end position="258"/>
    </location>
</feature>
<evidence type="ECO:0000256" key="5">
    <source>
        <dbReference type="ARBA" id="ARBA00023136"/>
    </source>
</evidence>
<feature type="transmembrane region" description="Helical" evidence="6">
    <location>
        <begin position="206"/>
        <end position="226"/>
    </location>
</feature>
<evidence type="ECO:0000256" key="4">
    <source>
        <dbReference type="ARBA" id="ARBA00022989"/>
    </source>
</evidence>
<dbReference type="PANTHER" id="PTHR31218">
    <property type="entry name" value="WAT1-RELATED PROTEIN"/>
    <property type="match status" value="1"/>
</dbReference>
<evidence type="ECO:0000256" key="6">
    <source>
        <dbReference type="RuleBase" id="RU363077"/>
    </source>
</evidence>
<dbReference type="InterPro" id="IPR030184">
    <property type="entry name" value="WAT1-related"/>
</dbReference>
<feature type="transmembrane region" description="Helical" evidence="6">
    <location>
        <begin position="270"/>
        <end position="290"/>
    </location>
</feature>
<comment type="subcellular location">
    <subcellularLocation>
        <location evidence="1 6">Membrane</location>
        <topology evidence="1 6">Multi-pass membrane protein</topology>
    </subcellularLocation>
</comment>
<keyword evidence="4 6" id="KW-1133">Transmembrane helix</keyword>
<keyword evidence="3 6" id="KW-0812">Transmembrane</keyword>
<feature type="transmembrane region" description="Helical" evidence="6">
    <location>
        <begin position="53"/>
        <end position="74"/>
    </location>
</feature>
<comment type="similarity">
    <text evidence="2 6">Belongs to the drug/metabolite transporter (DMT) superfamily. Plant drug/metabolite exporter (P-DME) (TC 2.A.7.4) family.</text>
</comment>
<dbReference type="EnsemblPlants" id="EMT01393">
    <property type="protein sequence ID" value="EMT01393"/>
    <property type="gene ID" value="F775_07016"/>
</dbReference>
<dbReference type="AlphaFoldDB" id="N1QQE7"/>
<feature type="domain" description="EamA" evidence="7">
    <location>
        <begin position="176"/>
        <end position="312"/>
    </location>
</feature>
<feature type="transmembrane region" description="Helical" evidence="6">
    <location>
        <begin position="126"/>
        <end position="146"/>
    </location>
</feature>
<keyword evidence="5 6" id="KW-0472">Membrane</keyword>
<dbReference type="InterPro" id="IPR000620">
    <property type="entry name" value="EamA_dom"/>
</dbReference>
<evidence type="ECO:0000259" key="7">
    <source>
        <dbReference type="Pfam" id="PF00892"/>
    </source>
</evidence>
<organism evidence="8">
    <name type="scientific">Aegilops tauschii</name>
    <name type="common">Tausch's goatgrass</name>
    <name type="synonym">Aegilops squarrosa</name>
    <dbReference type="NCBI Taxonomy" id="37682"/>
    <lineage>
        <taxon>Eukaryota</taxon>
        <taxon>Viridiplantae</taxon>
        <taxon>Streptophyta</taxon>
        <taxon>Embryophyta</taxon>
        <taxon>Tracheophyta</taxon>
        <taxon>Spermatophyta</taxon>
        <taxon>Magnoliopsida</taxon>
        <taxon>Liliopsida</taxon>
        <taxon>Poales</taxon>
        <taxon>Poaceae</taxon>
        <taxon>BOP clade</taxon>
        <taxon>Pooideae</taxon>
        <taxon>Triticodae</taxon>
        <taxon>Triticeae</taxon>
        <taxon>Triticinae</taxon>
        <taxon>Aegilops</taxon>
    </lineage>
</organism>
<feature type="transmembrane region" description="Helical" evidence="6">
    <location>
        <begin position="174"/>
        <end position="194"/>
    </location>
</feature>
<feature type="transmembrane region" description="Helical" evidence="6">
    <location>
        <begin position="94"/>
        <end position="114"/>
    </location>
</feature>
<evidence type="ECO:0000256" key="3">
    <source>
        <dbReference type="ARBA" id="ARBA00022692"/>
    </source>
</evidence>
<dbReference type="ExpressionAtlas" id="N1QQE7">
    <property type="expression patterns" value="baseline"/>
</dbReference>
<sequence length="413" mass="44679">MAQGRLFLLEGIAAEKVDLVVVDTYKSSLNKPYDSEVMQILTKVAFNQGTSTYVLVFYRHLIGTMFLLPIAFAIERMSASLNISCVGLNYASATSASAVLNLLPVLTFFLALLLGMESLQLKSFHGIVKVSGIVICAAGVTVLALYQGPELKSIVHHPIFRHPSRVDTHPSRSWILGILLQSLATVMFALWTVFQGPLLEEYPSMLLNTSLQIVFATVQSFFMALVMERDFSRWKLGLDVGLVAIIYCGVLVTALANYLQIWVIGRCGPVFLAMTVPLTLVITIILSLLIGEAVTLGSVISGALMVAGLYNVLWGKRIEQVALCKQGGSGENGSCLDLEEQESGVPVPATRDSIKPVPGPSSEHIEASTLSGHSVIDATMTLDNYLLLCESITAHRAPSLHYATPPRSAVINV</sequence>
<proteinExistence type="inferred from homology"/>
<dbReference type="GO" id="GO:0016020">
    <property type="term" value="C:membrane"/>
    <property type="evidence" value="ECO:0007669"/>
    <property type="project" value="UniProtKB-SubCell"/>
</dbReference>
<evidence type="ECO:0000256" key="1">
    <source>
        <dbReference type="ARBA" id="ARBA00004141"/>
    </source>
</evidence>
<accession>N1QQE7</accession>